<dbReference type="Gene3D" id="2.40.110.10">
    <property type="entry name" value="Butyryl-CoA Dehydrogenase, subunit A, domain 2"/>
    <property type="match status" value="1"/>
</dbReference>
<dbReference type="AlphaFoldDB" id="A0A0P1E1T9"/>
<dbReference type="Proteomes" id="UP000050786">
    <property type="component" value="Unassembled WGS sequence"/>
</dbReference>
<evidence type="ECO:0000256" key="1">
    <source>
        <dbReference type="ARBA" id="ARBA00001974"/>
    </source>
</evidence>
<dbReference type="Pfam" id="PF00441">
    <property type="entry name" value="Acyl-CoA_dh_1"/>
    <property type="match status" value="1"/>
</dbReference>
<comment type="cofactor">
    <cofactor evidence="1 6">
        <name>FAD</name>
        <dbReference type="ChEBI" id="CHEBI:57692"/>
    </cofactor>
</comment>
<dbReference type="InterPro" id="IPR046373">
    <property type="entry name" value="Acyl-CoA_Oxase/DH_mid-dom_sf"/>
</dbReference>
<dbReference type="PIRSF" id="PIRSF016578">
    <property type="entry name" value="HsaA"/>
    <property type="match status" value="1"/>
</dbReference>
<dbReference type="Pfam" id="PF02771">
    <property type="entry name" value="Acyl-CoA_dh_N"/>
    <property type="match status" value="1"/>
</dbReference>
<protein>
    <submittedName>
        <fullName evidence="10">Acyl-CoA dehydrogenase</fullName>
        <ecNumber evidence="10">1.3.99.-</ecNumber>
    </submittedName>
</protein>
<keyword evidence="11" id="KW-1185">Reference proteome</keyword>
<dbReference type="PANTHER" id="PTHR43884:SF12">
    <property type="entry name" value="ISOVALERYL-COA DEHYDROGENASE, MITOCHONDRIAL-RELATED"/>
    <property type="match status" value="1"/>
</dbReference>
<keyword evidence="5 6" id="KW-0560">Oxidoreductase</keyword>
<keyword evidence="3 6" id="KW-0285">Flavoprotein</keyword>
<sequence>MTLPSPFMTPEREAFRGNFQRFVDAEIKPHIEQWEADRSVPWELHAAIAEFGVFGFGIDEEYGGLGFDNAFMRHDYSEILFGCGASGIGAAVGGRTISISPIAKFASEEFKQKVLPEIISGRKMSALGITEPGAGSDVANIQTSAERKGGRWILNGEKTYITGGMDAEWFVIGARTGGSGLTGISLFLVPHYAPGFSRTPLGGKMGWHSSQQATLHFDDCELDSTALLGPENRGFIAIMNNFNFERLGLTSASLGMMKLCYDSALDWARERKTFGRRLVEHQVIGHKFAEMSARIDMNEAYIERICWAIEQGLMPVAEIAKAKVQATTSLQFVASEAMQIFGGAAYMLGNPVERIWREIKIMAIGGGSEEIMRDLAVRQMGLAGQ</sequence>
<dbReference type="SUPFAM" id="SSF56645">
    <property type="entry name" value="Acyl-CoA dehydrogenase NM domain-like"/>
    <property type="match status" value="1"/>
</dbReference>
<gene>
    <name evidence="10" type="primary">mmgC_1</name>
    <name evidence="10" type="ORF">RUM4293_00909</name>
</gene>
<dbReference type="RefSeq" id="WP_186437373.1">
    <property type="nucleotide sequence ID" value="NZ_CYPS01000011.1"/>
</dbReference>
<evidence type="ECO:0000256" key="2">
    <source>
        <dbReference type="ARBA" id="ARBA00009347"/>
    </source>
</evidence>
<dbReference type="Gene3D" id="1.10.540.10">
    <property type="entry name" value="Acyl-CoA dehydrogenase/oxidase, N-terminal domain"/>
    <property type="match status" value="1"/>
</dbReference>
<evidence type="ECO:0000259" key="8">
    <source>
        <dbReference type="Pfam" id="PF02770"/>
    </source>
</evidence>
<evidence type="ECO:0000256" key="3">
    <source>
        <dbReference type="ARBA" id="ARBA00022630"/>
    </source>
</evidence>
<feature type="domain" description="Acyl-CoA dehydrogenase/oxidase C-terminal" evidence="7">
    <location>
        <begin position="232"/>
        <end position="380"/>
    </location>
</feature>
<evidence type="ECO:0000259" key="9">
    <source>
        <dbReference type="Pfam" id="PF02771"/>
    </source>
</evidence>
<dbReference type="SUPFAM" id="SSF47203">
    <property type="entry name" value="Acyl-CoA dehydrogenase C-terminal domain-like"/>
    <property type="match status" value="1"/>
</dbReference>
<comment type="similarity">
    <text evidence="2 6">Belongs to the acyl-CoA dehydrogenase family.</text>
</comment>
<dbReference type="Gene3D" id="1.20.140.10">
    <property type="entry name" value="Butyryl-CoA Dehydrogenase, subunit A, domain 3"/>
    <property type="match status" value="1"/>
</dbReference>
<evidence type="ECO:0000256" key="5">
    <source>
        <dbReference type="ARBA" id="ARBA00023002"/>
    </source>
</evidence>
<dbReference type="Pfam" id="PF02770">
    <property type="entry name" value="Acyl-CoA_dh_M"/>
    <property type="match status" value="1"/>
</dbReference>
<dbReference type="EC" id="1.3.99.-" evidence="10"/>
<dbReference type="FunFam" id="1.20.140.10:FF:000001">
    <property type="entry name" value="Acyl-CoA dehydrogenase"/>
    <property type="match status" value="1"/>
</dbReference>
<evidence type="ECO:0000259" key="7">
    <source>
        <dbReference type="Pfam" id="PF00441"/>
    </source>
</evidence>
<proteinExistence type="inferred from homology"/>
<dbReference type="PANTHER" id="PTHR43884">
    <property type="entry name" value="ACYL-COA DEHYDROGENASE"/>
    <property type="match status" value="1"/>
</dbReference>
<dbReference type="GO" id="GO:0050660">
    <property type="term" value="F:flavin adenine dinucleotide binding"/>
    <property type="evidence" value="ECO:0007669"/>
    <property type="project" value="InterPro"/>
</dbReference>
<dbReference type="GO" id="GO:0003995">
    <property type="term" value="F:acyl-CoA dehydrogenase activity"/>
    <property type="evidence" value="ECO:0007669"/>
    <property type="project" value="TreeGrafter"/>
</dbReference>
<dbReference type="EMBL" id="CYPS01000011">
    <property type="protein sequence ID" value="CUH42024.1"/>
    <property type="molecule type" value="Genomic_DNA"/>
</dbReference>
<evidence type="ECO:0000256" key="4">
    <source>
        <dbReference type="ARBA" id="ARBA00022827"/>
    </source>
</evidence>
<name>A0A0P1E1T9_9RHOB</name>
<evidence type="ECO:0000256" key="6">
    <source>
        <dbReference type="RuleBase" id="RU362125"/>
    </source>
</evidence>
<dbReference type="FunFam" id="2.40.110.10:FF:000002">
    <property type="entry name" value="Acyl-CoA dehydrogenase fadE12"/>
    <property type="match status" value="1"/>
</dbReference>
<evidence type="ECO:0000313" key="11">
    <source>
        <dbReference type="Proteomes" id="UP000050786"/>
    </source>
</evidence>
<dbReference type="InterPro" id="IPR006091">
    <property type="entry name" value="Acyl-CoA_Oxase/DH_mid-dom"/>
</dbReference>
<dbReference type="InterPro" id="IPR013786">
    <property type="entry name" value="AcylCoA_DH/ox_N"/>
</dbReference>
<dbReference type="InterPro" id="IPR037069">
    <property type="entry name" value="AcylCoA_DH/ox_N_sf"/>
</dbReference>
<dbReference type="InterPro" id="IPR009075">
    <property type="entry name" value="AcylCo_DH/oxidase_C"/>
</dbReference>
<keyword evidence="4 6" id="KW-0274">FAD</keyword>
<feature type="domain" description="Acyl-CoA oxidase/dehydrogenase middle" evidence="8">
    <location>
        <begin position="126"/>
        <end position="220"/>
    </location>
</feature>
<evidence type="ECO:0000313" key="10">
    <source>
        <dbReference type="EMBL" id="CUH42024.1"/>
    </source>
</evidence>
<feature type="domain" description="Acyl-CoA dehydrogenase/oxidase N-terminal" evidence="9">
    <location>
        <begin position="9"/>
        <end position="121"/>
    </location>
</feature>
<organism evidence="10 11">
    <name type="scientific">Ruegeria atlantica</name>
    <dbReference type="NCBI Taxonomy" id="81569"/>
    <lineage>
        <taxon>Bacteria</taxon>
        <taxon>Pseudomonadati</taxon>
        <taxon>Pseudomonadota</taxon>
        <taxon>Alphaproteobacteria</taxon>
        <taxon>Rhodobacterales</taxon>
        <taxon>Roseobacteraceae</taxon>
        <taxon>Ruegeria</taxon>
    </lineage>
</organism>
<accession>A0A0P1E1T9</accession>
<reference evidence="11" key="1">
    <citation type="submission" date="2015-09" db="EMBL/GenBank/DDBJ databases">
        <authorList>
            <person name="Rodrigo-Torres L."/>
            <person name="Arahal D.R."/>
        </authorList>
    </citation>
    <scope>NUCLEOTIDE SEQUENCE [LARGE SCALE GENOMIC DNA]</scope>
    <source>
        <strain evidence="11">CECT 4293</strain>
    </source>
</reference>
<dbReference type="InterPro" id="IPR036250">
    <property type="entry name" value="AcylCo_DH-like_C"/>
</dbReference>
<dbReference type="InterPro" id="IPR009100">
    <property type="entry name" value="AcylCoA_DH/oxidase_NM_dom_sf"/>
</dbReference>